<proteinExistence type="predicted"/>
<comment type="caution">
    <text evidence="1">The sequence shown here is derived from an EMBL/GenBank/DDBJ whole genome shotgun (WGS) entry which is preliminary data.</text>
</comment>
<dbReference type="Proteomes" id="UP001149821">
    <property type="component" value="Unassembled WGS sequence"/>
</dbReference>
<dbReference type="RefSeq" id="WP_274139684.1">
    <property type="nucleotide sequence ID" value="NZ_JAJUBB010000001.1"/>
</dbReference>
<protein>
    <submittedName>
        <fullName evidence="1">Uncharacterized protein</fullName>
    </submittedName>
</protein>
<accession>A0ABT5QGM0</accession>
<keyword evidence="2" id="KW-1185">Reference proteome</keyword>
<sequence length="115" mass="12483">MLMSSIASGSTMMAVEMMDKHHVSQSTPTACGMQDNNVSSHHDMHGMTSSQMSSDCGSSAMMDHDCCPAVCLSAFALFDNHYQSPQNKAKLVLINADQRTSVIERAQSLYRPPIA</sequence>
<organism evidence="1 2">
    <name type="scientific">Enterovibrio qingdaonensis</name>
    <dbReference type="NCBI Taxonomy" id="2899818"/>
    <lineage>
        <taxon>Bacteria</taxon>
        <taxon>Pseudomonadati</taxon>
        <taxon>Pseudomonadota</taxon>
        <taxon>Gammaproteobacteria</taxon>
        <taxon>Vibrionales</taxon>
        <taxon>Vibrionaceae</taxon>
        <taxon>Enterovibrio</taxon>
    </lineage>
</organism>
<evidence type="ECO:0000313" key="1">
    <source>
        <dbReference type="EMBL" id="MDD1779853.1"/>
    </source>
</evidence>
<name>A0ABT5QGM0_9GAMM</name>
<reference evidence="1" key="1">
    <citation type="submission" date="2021-12" db="EMBL/GenBank/DDBJ databases">
        <title>Enterovibrio ZSDZ35 sp. nov. and Enterovibrio ZSDZ42 sp. nov., isolated from coastal seawater in Qingdao.</title>
        <authorList>
            <person name="Zhang P."/>
        </authorList>
    </citation>
    <scope>NUCLEOTIDE SEQUENCE</scope>
    <source>
        <strain evidence="1">ZSDZ35</strain>
    </source>
</reference>
<evidence type="ECO:0000313" key="2">
    <source>
        <dbReference type="Proteomes" id="UP001149821"/>
    </source>
</evidence>
<gene>
    <name evidence="1" type="ORF">LRP49_01470</name>
</gene>
<dbReference type="EMBL" id="JAJUBB010000001">
    <property type="protein sequence ID" value="MDD1779853.1"/>
    <property type="molecule type" value="Genomic_DNA"/>
</dbReference>